<protein>
    <submittedName>
        <fullName evidence="1">Uncharacterized protein</fullName>
    </submittedName>
</protein>
<name>E6UBY1_RUMA7</name>
<dbReference type="OrthoDB" id="43408at2"/>
<evidence type="ECO:0000313" key="2">
    <source>
        <dbReference type="Proteomes" id="UP000006919"/>
    </source>
</evidence>
<dbReference type="HOGENOM" id="CLU_956087_0_0_9"/>
<sequence length="291" mass="33451">MNKIRFAANKDTNYVFHMLSTAKCGYDNEYGAKYREIYPPEDLSVIKKNEDLLTVCGGQHCGILFGIIVSQPACAYVSAKEYYSGLIQLGNDIINGNIPDNIESALIPYTEIIIEISEIMVKHYDYYIENIWESEKKKIEQYIPELLDLFERSSFTEKAERLVGNLENEYFIATLVTSVAGGAEAINISNEQDMFCIEKTYTDAFYFIGHEFIIFLLIKAPGNIDAFFETWDLTEGLAEYYLKKIMGDTKLFNEQQKYVRFYEELSNSQSLSALELYEAAAEHFIDNKIYS</sequence>
<organism evidence="1 2">
    <name type="scientific">Ruminococcus albus (strain ATCC 27210 / DSM 20455 / JCM 14654 / NCDO 2250 / 7)</name>
    <dbReference type="NCBI Taxonomy" id="697329"/>
    <lineage>
        <taxon>Bacteria</taxon>
        <taxon>Bacillati</taxon>
        <taxon>Bacillota</taxon>
        <taxon>Clostridia</taxon>
        <taxon>Eubacteriales</taxon>
        <taxon>Oscillospiraceae</taxon>
        <taxon>Ruminococcus</taxon>
    </lineage>
</organism>
<dbReference type="AlphaFoldDB" id="E6UBY1"/>
<gene>
    <name evidence="1" type="ordered locus">Rumal_1006</name>
</gene>
<dbReference type="KEGG" id="ral:Rumal_1006"/>
<proteinExistence type="predicted"/>
<evidence type="ECO:0000313" key="1">
    <source>
        <dbReference type="EMBL" id="ADU21532.1"/>
    </source>
</evidence>
<dbReference type="Proteomes" id="UP000006919">
    <property type="component" value="Chromosome"/>
</dbReference>
<reference evidence="1 2" key="1">
    <citation type="journal article" date="2011" name="J. Bacteriol.">
        <title>Complete genome of the cellulolytic ruminal bacterium Ruminococcus albus 7.</title>
        <authorList>
            <person name="Suen G."/>
            <person name="Stevenson D.M."/>
            <person name="Bruce D.C."/>
            <person name="Chertkov O."/>
            <person name="Copeland A."/>
            <person name="Cheng J.F."/>
            <person name="Detter C."/>
            <person name="Detter J.C."/>
            <person name="Goodwin L.A."/>
            <person name="Han C.S."/>
            <person name="Hauser L.J."/>
            <person name="Ivanova N.N."/>
            <person name="Kyrpides N.C."/>
            <person name="Land M.L."/>
            <person name="Lapidus A."/>
            <person name="Lucas S."/>
            <person name="Ovchinnikova G."/>
            <person name="Pitluck S."/>
            <person name="Tapia R."/>
            <person name="Woyke T."/>
            <person name="Boyum J."/>
            <person name="Mead D."/>
            <person name="Weimer P.J."/>
        </authorList>
    </citation>
    <scope>NUCLEOTIDE SEQUENCE [LARGE SCALE GENOMIC DNA]</scope>
    <source>
        <strain evidence="2">ATCC 27210 / DSM 20455 / JCM 14654 / NCDO 2250 / 7</strain>
    </source>
</reference>
<dbReference type="EMBL" id="CP002403">
    <property type="protein sequence ID" value="ADU21532.1"/>
    <property type="molecule type" value="Genomic_DNA"/>
</dbReference>
<dbReference type="RefSeq" id="WP_013497710.1">
    <property type="nucleotide sequence ID" value="NC_014833.1"/>
</dbReference>
<accession>E6UBY1</accession>